<keyword evidence="3" id="KW-0812">Transmembrane</keyword>
<gene>
    <name evidence="4" type="ORF">CfE428DRAFT_5573</name>
</gene>
<reference evidence="4 5" key="1">
    <citation type="journal article" date="2011" name="J. Bacteriol.">
        <title>Genome sequence of Chthoniobacter flavus Ellin428, an aerobic heterotrophic soil bacterium.</title>
        <authorList>
            <person name="Kant R."/>
            <person name="van Passel M.W."/>
            <person name="Palva A."/>
            <person name="Lucas S."/>
            <person name="Lapidus A."/>
            <person name="Glavina Del Rio T."/>
            <person name="Dalin E."/>
            <person name="Tice H."/>
            <person name="Bruce D."/>
            <person name="Goodwin L."/>
            <person name="Pitluck S."/>
            <person name="Larimer F.W."/>
            <person name="Land M.L."/>
            <person name="Hauser L."/>
            <person name="Sangwan P."/>
            <person name="de Vos W.M."/>
            <person name="Janssen P.H."/>
            <person name="Smidt H."/>
        </authorList>
    </citation>
    <scope>NUCLEOTIDE SEQUENCE [LARGE SCALE GENOMIC DNA]</scope>
    <source>
        <strain evidence="4 5">Ellin428</strain>
    </source>
</reference>
<dbReference type="InParanoid" id="B4D9I3"/>
<feature type="coiled-coil region" evidence="1">
    <location>
        <begin position="123"/>
        <end position="150"/>
    </location>
</feature>
<organism evidence="4 5">
    <name type="scientific">Chthoniobacter flavus Ellin428</name>
    <dbReference type="NCBI Taxonomy" id="497964"/>
    <lineage>
        <taxon>Bacteria</taxon>
        <taxon>Pseudomonadati</taxon>
        <taxon>Verrucomicrobiota</taxon>
        <taxon>Spartobacteria</taxon>
        <taxon>Chthoniobacterales</taxon>
        <taxon>Chthoniobacteraceae</taxon>
        <taxon>Chthoniobacter</taxon>
    </lineage>
</organism>
<dbReference type="EMBL" id="ABVL01000026">
    <property type="protein sequence ID" value="EDY16944.1"/>
    <property type="molecule type" value="Genomic_DNA"/>
</dbReference>
<name>B4D9I3_9BACT</name>
<evidence type="ECO:0000256" key="2">
    <source>
        <dbReference type="SAM" id="MobiDB-lite"/>
    </source>
</evidence>
<evidence type="ECO:0000313" key="5">
    <source>
        <dbReference type="Proteomes" id="UP000005824"/>
    </source>
</evidence>
<protein>
    <submittedName>
        <fullName evidence="4">Uncharacterized protein</fullName>
    </submittedName>
</protein>
<feature type="transmembrane region" description="Helical" evidence="3">
    <location>
        <begin position="20"/>
        <end position="43"/>
    </location>
</feature>
<evidence type="ECO:0000256" key="1">
    <source>
        <dbReference type="SAM" id="Coils"/>
    </source>
</evidence>
<keyword evidence="3" id="KW-0472">Membrane</keyword>
<proteinExistence type="predicted"/>
<feature type="compositionally biased region" description="Polar residues" evidence="2">
    <location>
        <begin position="64"/>
        <end position="77"/>
    </location>
</feature>
<keyword evidence="5" id="KW-1185">Reference proteome</keyword>
<feature type="region of interest" description="Disordered" evidence="2">
    <location>
        <begin position="55"/>
        <end position="89"/>
    </location>
</feature>
<dbReference type="AlphaFoldDB" id="B4D9I3"/>
<evidence type="ECO:0000313" key="4">
    <source>
        <dbReference type="EMBL" id="EDY16944.1"/>
    </source>
</evidence>
<dbReference type="Proteomes" id="UP000005824">
    <property type="component" value="Unassembled WGS sequence"/>
</dbReference>
<dbReference type="RefSeq" id="WP_006982894.1">
    <property type="nucleotide sequence ID" value="NZ_ABVL01000026.1"/>
</dbReference>
<evidence type="ECO:0000256" key="3">
    <source>
        <dbReference type="SAM" id="Phobius"/>
    </source>
</evidence>
<accession>B4D9I3</accession>
<keyword evidence="3" id="KW-1133">Transmembrane helix</keyword>
<sequence>MFDFFSQVLEHVAPFVVATHLLFMLAAAAICSLVVVLLVYYLVRFAGFAISWQPKDFVGAPRNPRQSDPSSTPGTTANERHAPTLLRQTAPISPLKTGDKLEKELLDMASESARKIRAKCRLSEDDVCRLRALENLMQKLQERQPQKELTK</sequence>
<comment type="caution">
    <text evidence="4">The sequence shown here is derived from an EMBL/GenBank/DDBJ whole genome shotgun (WGS) entry which is preliminary data.</text>
</comment>
<keyword evidence="1" id="KW-0175">Coiled coil</keyword>